<evidence type="ECO:0000256" key="6">
    <source>
        <dbReference type="PROSITE-ProRule" id="PRU01215"/>
    </source>
</evidence>
<evidence type="ECO:0000259" key="8">
    <source>
        <dbReference type="PROSITE" id="PS51867"/>
    </source>
</evidence>
<dbReference type="InterPro" id="IPR013144">
    <property type="entry name" value="CRA_dom"/>
</dbReference>
<dbReference type="InterPro" id="IPR027370">
    <property type="entry name" value="Znf-RING_euk"/>
</dbReference>
<dbReference type="AlphaFoldDB" id="A0AAN9BQA1"/>
<dbReference type="PANTHER" id="PTHR12170">
    <property type="entry name" value="MACROPHAGE ERYTHROBLAST ATTACHER-RELATED"/>
    <property type="match status" value="1"/>
</dbReference>
<dbReference type="PROSITE" id="PS50897">
    <property type="entry name" value="CTLH"/>
    <property type="match status" value="1"/>
</dbReference>
<feature type="domain" description="RING-Gid-type" evidence="8">
    <location>
        <begin position="336"/>
        <end position="378"/>
    </location>
</feature>
<keyword evidence="10" id="KW-1185">Reference proteome</keyword>
<gene>
    <name evidence="9" type="ORF">V1264_013314</name>
</gene>
<feature type="zinc finger region" description="RING-Gid-type" evidence="6">
    <location>
        <begin position="336"/>
        <end position="378"/>
    </location>
</feature>
<keyword evidence="3" id="KW-0479">Metal-binding</keyword>
<keyword evidence="5" id="KW-0862">Zinc</keyword>
<dbReference type="GO" id="GO:0005634">
    <property type="term" value="C:nucleus"/>
    <property type="evidence" value="ECO:0007669"/>
    <property type="project" value="TreeGrafter"/>
</dbReference>
<keyword evidence="4 6" id="KW-0863">Zinc-finger</keyword>
<dbReference type="GO" id="GO:0005737">
    <property type="term" value="C:cytoplasm"/>
    <property type="evidence" value="ECO:0007669"/>
    <property type="project" value="UniProtKB-SubCell"/>
</dbReference>
<dbReference type="InterPro" id="IPR044063">
    <property type="entry name" value="ZF_RING_GID"/>
</dbReference>
<dbReference type="Proteomes" id="UP001374579">
    <property type="component" value="Unassembled WGS sequence"/>
</dbReference>
<evidence type="ECO:0000256" key="1">
    <source>
        <dbReference type="ARBA" id="ARBA00004496"/>
    </source>
</evidence>
<evidence type="ECO:0000256" key="3">
    <source>
        <dbReference type="ARBA" id="ARBA00022723"/>
    </source>
</evidence>
<dbReference type="EMBL" id="JBAMIC010000003">
    <property type="protein sequence ID" value="KAK7109236.1"/>
    <property type="molecule type" value="Genomic_DNA"/>
</dbReference>
<dbReference type="GO" id="GO:0061630">
    <property type="term" value="F:ubiquitin protein ligase activity"/>
    <property type="evidence" value="ECO:0007669"/>
    <property type="project" value="InterPro"/>
</dbReference>
<dbReference type="InterPro" id="IPR006594">
    <property type="entry name" value="LisH"/>
</dbReference>
<dbReference type="InterPro" id="IPR045098">
    <property type="entry name" value="Fyv10_fam"/>
</dbReference>
<evidence type="ECO:0000313" key="9">
    <source>
        <dbReference type="EMBL" id="KAK7109236.1"/>
    </source>
</evidence>
<keyword evidence="2" id="KW-0963">Cytoplasm</keyword>
<dbReference type="SMART" id="SM00757">
    <property type="entry name" value="CRA"/>
    <property type="match status" value="1"/>
</dbReference>
<evidence type="ECO:0000256" key="4">
    <source>
        <dbReference type="ARBA" id="ARBA00022771"/>
    </source>
</evidence>
<dbReference type="SUPFAM" id="SSF57850">
    <property type="entry name" value="RING/U-box"/>
    <property type="match status" value="1"/>
</dbReference>
<evidence type="ECO:0000313" key="10">
    <source>
        <dbReference type="Proteomes" id="UP001374579"/>
    </source>
</evidence>
<sequence>MEACAAVEKEVDRLTSKLTSLHEHEQRSLEEFINAIQDIKRELSEAPADHKLSSTQVMTLNQSLKRIRDGVSRISTEHKDLHSSVSKVGKTIDRNFISDFTAVLTEGACEGEDNQRLLNEVICEHFLRQGMLEIAEALNEDAGLNLSQERKEPFLELHRILEALKNKDLGPALQWAEMHRERLSEENSSLEFRLHRLYFIHLIRQGNICQREALLYARNFAPFASQHARELQSLMGSLLYLREGVENSPYSHLLEPIYWQEICDVFTKDACRLMGLSVQSPLSVCIQAGCQALPPLLSIRQVMLQRQVAGVWSNKEELPVEIDLGHHYHFHSIFACPILRQQSTHSNPPMRLVCGHVISKDALSKLSNMNNRVKCPYCPVEQMPSEAKQIFF</sequence>
<dbReference type="GO" id="GO:0043161">
    <property type="term" value="P:proteasome-mediated ubiquitin-dependent protein catabolic process"/>
    <property type="evidence" value="ECO:0007669"/>
    <property type="project" value="InterPro"/>
</dbReference>
<dbReference type="PROSITE" id="PS51867">
    <property type="entry name" value="ZF_RING_GID"/>
    <property type="match status" value="1"/>
</dbReference>
<dbReference type="InterPro" id="IPR006595">
    <property type="entry name" value="CTLH_C"/>
</dbReference>
<name>A0AAN9BQA1_9CAEN</name>
<dbReference type="GO" id="GO:0008270">
    <property type="term" value="F:zinc ion binding"/>
    <property type="evidence" value="ECO:0007669"/>
    <property type="project" value="UniProtKB-KW"/>
</dbReference>
<evidence type="ECO:0000256" key="5">
    <source>
        <dbReference type="ARBA" id="ARBA00022833"/>
    </source>
</evidence>
<dbReference type="PANTHER" id="PTHR12170:SF3">
    <property type="entry name" value="GH10162P"/>
    <property type="match status" value="1"/>
</dbReference>
<comment type="caution">
    <text evidence="9">The sequence shown here is derived from an EMBL/GenBank/DDBJ whole genome shotgun (WGS) entry which is preliminary data.</text>
</comment>
<dbReference type="Pfam" id="PF10607">
    <property type="entry name" value="CTLH"/>
    <property type="match status" value="1"/>
</dbReference>
<dbReference type="InterPro" id="IPR024964">
    <property type="entry name" value="CTLH/CRA"/>
</dbReference>
<organism evidence="9 10">
    <name type="scientific">Littorina saxatilis</name>
    <dbReference type="NCBI Taxonomy" id="31220"/>
    <lineage>
        <taxon>Eukaryota</taxon>
        <taxon>Metazoa</taxon>
        <taxon>Spiralia</taxon>
        <taxon>Lophotrochozoa</taxon>
        <taxon>Mollusca</taxon>
        <taxon>Gastropoda</taxon>
        <taxon>Caenogastropoda</taxon>
        <taxon>Littorinimorpha</taxon>
        <taxon>Littorinoidea</taxon>
        <taxon>Littorinidae</taxon>
        <taxon>Littorina</taxon>
    </lineage>
</organism>
<dbReference type="GO" id="GO:0034657">
    <property type="term" value="C:GID complex"/>
    <property type="evidence" value="ECO:0007669"/>
    <property type="project" value="TreeGrafter"/>
</dbReference>
<reference evidence="9 10" key="1">
    <citation type="submission" date="2024-02" db="EMBL/GenBank/DDBJ databases">
        <title>Chromosome-scale genome assembly of the rough periwinkle Littorina saxatilis.</title>
        <authorList>
            <person name="De Jode A."/>
            <person name="Faria R."/>
            <person name="Formenti G."/>
            <person name="Sims Y."/>
            <person name="Smith T.P."/>
            <person name="Tracey A."/>
            <person name="Wood J.M.D."/>
            <person name="Zagrodzka Z.B."/>
            <person name="Johannesson K."/>
            <person name="Butlin R.K."/>
            <person name="Leder E.H."/>
        </authorList>
    </citation>
    <scope>NUCLEOTIDE SEQUENCE [LARGE SCALE GENOMIC DNA]</scope>
    <source>
        <strain evidence="9">Snail1</strain>
        <tissue evidence="9">Muscle</tissue>
    </source>
</reference>
<accession>A0AAN9BQA1</accession>
<dbReference type="Pfam" id="PF13445">
    <property type="entry name" value="zf-RING_UBOX"/>
    <property type="match status" value="1"/>
</dbReference>
<comment type="subcellular location">
    <subcellularLocation>
        <location evidence="1">Cytoplasm</location>
    </subcellularLocation>
</comment>
<feature type="domain" description="CTLH" evidence="7">
    <location>
        <begin position="153"/>
        <end position="210"/>
    </location>
</feature>
<protein>
    <submittedName>
        <fullName evidence="9">Uncharacterized protein</fullName>
    </submittedName>
</protein>
<dbReference type="FunFam" id="3.30.40.10:FF:000143">
    <property type="entry name" value="Regulator of gluconeogenesis Rmd5"/>
    <property type="match status" value="1"/>
</dbReference>
<evidence type="ECO:0000259" key="7">
    <source>
        <dbReference type="PROSITE" id="PS50897"/>
    </source>
</evidence>
<dbReference type="PROSITE" id="PS50896">
    <property type="entry name" value="LISH"/>
    <property type="match status" value="1"/>
</dbReference>
<dbReference type="SMART" id="SM00668">
    <property type="entry name" value="CTLH"/>
    <property type="match status" value="1"/>
</dbReference>
<evidence type="ECO:0000256" key="2">
    <source>
        <dbReference type="ARBA" id="ARBA00022490"/>
    </source>
</evidence>
<proteinExistence type="predicted"/>
<dbReference type="SMART" id="SM00667">
    <property type="entry name" value="LisH"/>
    <property type="match status" value="1"/>
</dbReference>